<dbReference type="Gramene" id="CDF34126">
    <property type="protein sequence ID" value="CDF34126"/>
    <property type="gene ID" value="CHC_T00002818001"/>
</dbReference>
<dbReference type="Gene3D" id="1.50.40.10">
    <property type="entry name" value="Mitochondrial carrier domain"/>
    <property type="match status" value="1"/>
</dbReference>
<dbReference type="InterPro" id="IPR018108">
    <property type="entry name" value="MCP_transmembrane"/>
</dbReference>
<keyword evidence="13" id="KW-1185">Reference proteome</keyword>
<evidence type="ECO:0000256" key="2">
    <source>
        <dbReference type="ARBA" id="ARBA00006375"/>
    </source>
</evidence>
<dbReference type="InterPro" id="IPR002067">
    <property type="entry name" value="MCP"/>
</dbReference>
<dbReference type="GO" id="GO:0005743">
    <property type="term" value="C:mitochondrial inner membrane"/>
    <property type="evidence" value="ECO:0007669"/>
    <property type="project" value="UniProtKB-SubCell"/>
</dbReference>
<dbReference type="RefSeq" id="XP_005713945.1">
    <property type="nucleotide sequence ID" value="XM_005713888.1"/>
</dbReference>
<evidence type="ECO:0000256" key="7">
    <source>
        <dbReference type="ARBA" id="ARBA00022989"/>
    </source>
</evidence>
<evidence type="ECO:0000313" key="13">
    <source>
        <dbReference type="Proteomes" id="UP000012073"/>
    </source>
</evidence>
<dbReference type="Proteomes" id="UP000012073">
    <property type="component" value="Unassembled WGS sequence"/>
</dbReference>
<evidence type="ECO:0000256" key="8">
    <source>
        <dbReference type="ARBA" id="ARBA00023128"/>
    </source>
</evidence>
<dbReference type="KEGG" id="ccp:CHC_T00002818001"/>
<sequence>MSTAPAAPSAKPAAASHGALPFIRGGLAGVLSWLVIHPADVVKVRMQLSSDGRGTPYRGVVHAVQTISQKEGVSAMYSGLSAALTRQVTYTTMRLGLYATLRERAADEDGTVSMGTKFAVGTAAGGIASAISTPVEVAMVRMYSDGAAPVAQRRGYKHIADALFRIAREEGVLGLWAGASPTIVRSMVANCVQLGTYDQAKEFYMGSGWMREGVGLHVAASTTSGFMYSLATLPIDSAKTRMQNQRGMEGGGRKYRSLGQTMAVVAREEGVVSLWRGFLPYFSRCAGHTVAMFLVLEQVKKVL</sequence>
<keyword evidence="7" id="KW-1133">Transmembrane helix</keyword>
<evidence type="ECO:0000256" key="6">
    <source>
        <dbReference type="ARBA" id="ARBA00022792"/>
    </source>
</evidence>
<dbReference type="PROSITE" id="PS50920">
    <property type="entry name" value="SOLCAR"/>
    <property type="match status" value="3"/>
</dbReference>
<proteinExistence type="inferred from homology"/>
<evidence type="ECO:0000256" key="3">
    <source>
        <dbReference type="ARBA" id="ARBA00022448"/>
    </source>
</evidence>
<evidence type="ECO:0000256" key="5">
    <source>
        <dbReference type="ARBA" id="ARBA00022737"/>
    </source>
</evidence>
<feature type="repeat" description="Solcar" evidence="10">
    <location>
        <begin position="112"/>
        <end position="203"/>
    </location>
</feature>
<feature type="repeat" description="Solcar" evidence="10">
    <location>
        <begin position="212"/>
        <end position="302"/>
    </location>
</feature>
<dbReference type="InterPro" id="IPR023395">
    <property type="entry name" value="MCP_dom_sf"/>
</dbReference>
<keyword evidence="3 11" id="KW-0813">Transport</keyword>
<dbReference type="OrthoDB" id="756301at2759"/>
<keyword evidence="4 10" id="KW-0812">Transmembrane</keyword>
<evidence type="ECO:0000256" key="11">
    <source>
        <dbReference type="RuleBase" id="RU000488"/>
    </source>
</evidence>
<evidence type="ECO:0000313" key="12">
    <source>
        <dbReference type="EMBL" id="CDF34126.1"/>
    </source>
</evidence>
<dbReference type="EMBL" id="HG001674">
    <property type="protein sequence ID" value="CDF34126.1"/>
    <property type="molecule type" value="Genomic_DNA"/>
</dbReference>
<dbReference type="FunFam" id="1.50.40.10:FF:000009">
    <property type="entry name" value="Mitochondrial 2-oxoglutarate/malate carrier protein"/>
    <property type="match status" value="1"/>
</dbReference>
<evidence type="ECO:0000256" key="1">
    <source>
        <dbReference type="ARBA" id="ARBA00004448"/>
    </source>
</evidence>
<keyword evidence="8" id="KW-0496">Mitochondrion</keyword>
<keyword evidence="9 10" id="KW-0472">Membrane</keyword>
<evidence type="ECO:0000256" key="9">
    <source>
        <dbReference type="ARBA" id="ARBA00023136"/>
    </source>
</evidence>
<dbReference type="GeneID" id="17321660"/>
<name>R7Q9Q9_CHOCR</name>
<keyword evidence="5" id="KW-0677">Repeat</keyword>
<dbReference type="GO" id="GO:0055085">
    <property type="term" value="P:transmembrane transport"/>
    <property type="evidence" value="ECO:0007669"/>
    <property type="project" value="InterPro"/>
</dbReference>
<accession>R7Q9Q9</accession>
<dbReference type="InterPro" id="IPR050391">
    <property type="entry name" value="Mito_Metabolite_Transporter"/>
</dbReference>
<organism evidence="12 13">
    <name type="scientific">Chondrus crispus</name>
    <name type="common">Carrageen Irish moss</name>
    <name type="synonym">Polymorpha crispa</name>
    <dbReference type="NCBI Taxonomy" id="2769"/>
    <lineage>
        <taxon>Eukaryota</taxon>
        <taxon>Rhodophyta</taxon>
        <taxon>Florideophyceae</taxon>
        <taxon>Rhodymeniophycidae</taxon>
        <taxon>Gigartinales</taxon>
        <taxon>Gigartinaceae</taxon>
        <taxon>Chondrus</taxon>
    </lineage>
</organism>
<evidence type="ECO:0000256" key="4">
    <source>
        <dbReference type="ARBA" id="ARBA00022692"/>
    </source>
</evidence>
<dbReference type="PANTHER" id="PTHR45618">
    <property type="entry name" value="MITOCHONDRIAL DICARBOXYLATE CARRIER-RELATED"/>
    <property type="match status" value="1"/>
</dbReference>
<keyword evidence="6" id="KW-0999">Mitochondrion inner membrane</keyword>
<dbReference type="PhylomeDB" id="R7Q9Q9"/>
<dbReference type="AlphaFoldDB" id="R7Q9Q9"/>
<gene>
    <name evidence="12" type="ORF">CHC_T00002818001</name>
</gene>
<comment type="similarity">
    <text evidence="2 11">Belongs to the mitochondrial carrier (TC 2.A.29) family.</text>
</comment>
<dbReference type="OMA" id="VWSNIIC"/>
<evidence type="ECO:0000256" key="10">
    <source>
        <dbReference type="PROSITE-ProRule" id="PRU00282"/>
    </source>
</evidence>
<dbReference type="Pfam" id="PF00153">
    <property type="entry name" value="Mito_carr"/>
    <property type="match status" value="3"/>
</dbReference>
<dbReference type="PRINTS" id="PR00784">
    <property type="entry name" value="MTUNCOUPLING"/>
</dbReference>
<comment type="subcellular location">
    <subcellularLocation>
        <location evidence="1">Mitochondrion inner membrane</location>
        <topology evidence="1">Multi-pass membrane protein</topology>
    </subcellularLocation>
</comment>
<dbReference type="SUPFAM" id="SSF103506">
    <property type="entry name" value="Mitochondrial carrier"/>
    <property type="match status" value="1"/>
</dbReference>
<reference evidence="13" key="1">
    <citation type="journal article" date="2013" name="Proc. Natl. Acad. Sci. U.S.A.">
        <title>Genome structure and metabolic features in the red seaweed Chondrus crispus shed light on evolution of the Archaeplastida.</title>
        <authorList>
            <person name="Collen J."/>
            <person name="Porcel B."/>
            <person name="Carre W."/>
            <person name="Ball S.G."/>
            <person name="Chaparro C."/>
            <person name="Tonon T."/>
            <person name="Barbeyron T."/>
            <person name="Michel G."/>
            <person name="Noel B."/>
            <person name="Valentin K."/>
            <person name="Elias M."/>
            <person name="Artiguenave F."/>
            <person name="Arun A."/>
            <person name="Aury J.M."/>
            <person name="Barbosa-Neto J.F."/>
            <person name="Bothwell J.H."/>
            <person name="Bouget F.Y."/>
            <person name="Brillet L."/>
            <person name="Cabello-Hurtado F."/>
            <person name="Capella-Gutierrez S."/>
            <person name="Charrier B."/>
            <person name="Cladiere L."/>
            <person name="Cock J.M."/>
            <person name="Coelho S.M."/>
            <person name="Colleoni C."/>
            <person name="Czjzek M."/>
            <person name="Da Silva C."/>
            <person name="Delage L."/>
            <person name="Denoeud F."/>
            <person name="Deschamps P."/>
            <person name="Dittami S.M."/>
            <person name="Gabaldon T."/>
            <person name="Gachon C.M."/>
            <person name="Groisillier A."/>
            <person name="Herve C."/>
            <person name="Jabbari K."/>
            <person name="Katinka M."/>
            <person name="Kloareg B."/>
            <person name="Kowalczyk N."/>
            <person name="Labadie K."/>
            <person name="Leblanc C."/>
            <person name="Lopez P.J."/>
            <person name="McLachlan D.H."/>
            <person name="Meslet-Cladiere L."/>
            <person name="Moustafa A."/>
            <person name="Nehr Z."/>
            <person name="Nyvall Collen P."/>
            <person name="Panaud O."/>
            <person name="Partensky F."/>
            <person name="Poulain J."/>
            <person name="Rensing S.A."/>
            <person name="Rousvoal S."/>
            <person name="Samson G."/>
            <person name="Symeonidi A."/>
            <person name="Weissenbach J."/>
            <person name="Zambounis A."/>
            <person name="Wincker P."/>
            <person name="Boyen C."/>
        </authorList>
    </citation>
    <scope>NUCLEOTIDE SEQUENCE [LARGE SCALE GENOMIC DNA]</scope>
    <source>
        <strain evidence="13">cv. Stackhouse</strain>
    </source>
</reference>
<protein>
    <submittedName>
        <fullName evidence="12">Uncharacterized protein</fullName>
    </submittedName>
</protein>
<feature type="repeat" description="Solcar" evidence="10">
    <location>
        <begin position="16"/>
        <end position="104"/>
    </location>
</feature>